<protein>
    <submittedName>
        <fullName evidence="2">Uncharacterized protein</fullName>
    </submittedName>
</protein>
<feature type="transmembrane region" description="Helical" evidence="1">
    <location>
        <begin position="156"/>
        <end position="174"/>
    </location>
</feature>
<dbReference type="AlphaFoldDB" id="A0A1S2LTF6"/>
<gene>
    <name evidence="2" type="ORF">BKP35_01230</name>
</gene>
<proteinExistence type="predicted"/>
<dbReference type="Proteomes" id="UP000180098">
    <property type="component" value="Unassembled WGS sequence"/>
</dbReference>
<accession>A0A1S2LTF6</accession>
<feature type="transmembrane region" description="Helical" evidence="1">
    <location>
        <begin position="116"/>
        <end position="136"/>
    </location>
</feature>
<reference evidence="2 3" key="1">
    <citation type="submission" date="2016-10" db="EMBL/GenBank/DDBJ databases">
        <title>Draft genome sequences of four alkaliphilic bacteria belonging to the Anaerobacillus genus.</title>
        <authorList>
            <person name="Bassil N.M."/>
            <person name="Lloyd J.R."/>
        </authorList>
    </citation>
    <scope>NUCLEOTIDE SEQUENCE [LARGE SCALE GENOMIC DNA]</scope>
    <source>
        <strain evidence="2 3">DSM 15340</strain>
    </source>
</reference>
<keyword evidence="1" id="KW-0472">Membrane</keyword>
<feature type="transmembrane region" description="Helical" evidence="1">
    <location>
        <begin position="61"/>
        <end position="81"/>
    </location>
</feature>
<dbReference type="OrthoDB" id="9816061at2"/>
<evidence type="ECO:0000256" key="1">
    <source>
        <dbReference type="SAM" id="Phobius"/>
    </source>
</evidence>
<feature type="transmembrane region" description="Helical" evidence="1">
    <location>
        <begin position="6"/>
        <end position="25"/>
    </location>
</feature>
<evidence type="ECO:0000313" key="3">
    <source>
        <dbReference type="Proteomes" id="UP000180098"/>
    </source>
</evidence>
<dbReference type="RefSeq" id="WP_071311571.1">
    <property type="nucleotide sequence ID" value="NZ_MLQQ01000001.1"/>
</dbReference>
<feature type="transmembrane region" description="Helical" evidence="1">
    <location>
        <begin position="32"/>
        <end position="55"/>
    </location>
</feature>
<keyword evidence="1" id="KW-1133">Transmembrane helix</keyword>
<evidence type="ECO:0000313" key="2">
    <source>
        <dbReference type="EMBL" id="OIJ15646.1"/>
    </source>
</evidence>
<organism evidence="2 3">
    <name type="scientific">Anaerobacillus arseniciselenatis</name>
    <dbReference type="NCBI Taxonomy" id="85682"/>
    <lineage>
        <taxon>Bacteria</taxon>
        <taxon>Bacillati</taxon>
        <taxon>Bacillota</taxon>
        <taxon>Bacilli</taxon>
        <taxon>Bacillales</taxon>
        <taxon>Bacillaceae</taxon>
        <taxon>Anaerobacillus</taxon>
    </lineage>
</organism>
<name>A0A1S2LTF6_9BACI</name>
<sequence>MVSVYLLLFVYVFIILWIFSFIFLYRKQITCMAGMMIAMTIGMGLGLTIGTLLGLLYPDQFFQMTVVGILIGGVLGVIAGLPFSIMAVLDGFLSGAMGGMMGAMLGVMITTEAINATFNVMVILSGGILFILFLMIQSEVKFKENDWKNKLFFHRLPLFLVILFAFYLTHHFSITTTNNEIEHYEHTNESTDKDLHEDRHDH</sequence>
<dbReference type="EMBL" id="MLQQ01000001">
    <property type="protein sequence ID" value="OIJ15646.1"/>
    <property type="molecule type" value="Genomic_DNA"/>
</dbReference>
<feature type="transmembrane region" description="Helical" evidence="1">
    <location>
        <begin position="88"/>
        <end position="110"/>
    </location>
</feature>
<keyword evidence="1" id="KW-0812">Transmembrane</keyword>
<keyword evidence="3" id="KW-1185">Reference proteome</keyword>
<comment type="caution">
    <text evidence="2">The sequence shown here is derived from an EMBL/GenBank/DDBJ whole genome shotgun (WGS) entry which is preliminary data.</text>
</comment>